<dbReference type="EMBL" id="JBHEZX010000003">
    <property type="protein sequence ID" value="MFC1409438.1"/>
    <property type="molecule type" value="Genomic_DNA"/>
</dbReference>
<keyword evidence="1" id="KW-1133">Transmembrane helix</keyword>
<keyword evidence="1" id="KW-0472">Membrane</keyword>
<sequence>MSTNALRDAWATLVPDRRDDPGNRHGPLPPLLIALTVVTGLVDAFSYLVLGRVFVANMTGNVVFIAFALAGSHDFSLAASLVALLAFAVGALLGGRLGVRFAAHRGRLLLAAVVAEAVLVLASYLYCLLVPHAETGGSRYLLVVLLGLAMGAQNAAVRRLAVPDLTTTVLTLTITGIAADSRAAGGGDSKIGRRLLSALSMFLGAFLGGLAALHGHAALPLLPAAVLLALACAALATQARSTLPWTGKP</sequence>
<comment type="caution">
    <text evidence="2">The sequence shown here is derived from an EMBL/GenBank/DDBJ whole genome shotgun (WGS) entry which is preliminary data.</text>
</comment>
<dbReference type="RefSeq" id="WP_380505135.1">
    <property type="nucleotide sequence ID" value="NZ_JBHEZX010000003.1"/>
</dbReference>
<feature type="transmembrane region" description="Helical" evidence="1">
    <location>
        <begin position="31"/>
        <end position="49"/>
    </location>
</feature>
<evidence type="ECO:0000313" key="2">
    <source>
        <dbReference type="EMBL" id="MFC1409438.1"/>
    </source>
</evidence>
<evidence type="ECO:0000256" key="1">
    <source>
        <dbReference type="SAM" id="Phobius"/>
    </source>
</evidence>
<protein>
    <submittedName>
        <fullName evidence="2">YoaK family protein</fullName>
    </submittedName>
</protein>
<proteinExistence type="predicted"/>
<accession>A0ABV6V709</accession>
<organism evidence="2 3">
    <name type="scientific">Streptacidiphilus alkalitolerans</name>
    <dbReference type="NCBI Taxonomy" id="3342712"/>
    <lineage>
        <taxon>Bacteria</taxon>
        <taxon>Bacillati</taxon>
        <taxon>Actinomycetota</taxon>
        <taxon>Actinomycetes</taxon>
        <taxon>Kitasatosporales</taxon>
        <taxon>Streptomycetaceae</taxon>
        <taxon>Streptacidiphilus</taxon>
    </lineage>
</organism>
<dbReference type="Proteomes" id="UP001592582">
    <property type="component" value="Unassembled WGS sequence"/>
</dbReference>
<feature type="transmembrane region" description="Helical" evidence="1">
    <location>
        <begin position="107"/>
        <end position="126"/>
    </location>
</feature>
<dbReference type="Pfam" id="PF06912">
    <property type="entry name" value="DUF1275"/>
    <property type="match status" value="1"/>
</dbReference>
<dbReference type="InterPro" id="IPR010699">
    <property type="entry name" value="DUF1275"/>
</dbReference>
<dbReference type="PANTHER" id="PTHR37314">
    <property type="entry name" value="SLR0142 PROTEIN"/>
    <property type="match status" value="1"/>
</dbReference>
<reference evidence="2 3" key="1">
    <citation type="submission" date="2024-09" db="EMBL/GenBank/DDBJ databases">
        <authorList>
            <person name="Lee S.D."/>
        </authorList>
    </citation>
    <scope>NUCLEOTIDE SEQUENCE [LARGE SCALE GENOMIC DNA]</scope>
    <source>
        <strain evidence="2 3">N1-1</strain>
    </source>
</reference>
<feature type="transmembrane region" description="Helical" evidence="1">
    <location>
        <begin position="221"/>
        <end position="239"/>
    </location>
</feature>
<keyword evidence="1" id="KW-0812">Transmembrane</keyword>
<gene>
    <name evidence="2" type="ORF">ACEZDG_09095</name>
</gene>
<name>A0ABV6V709_9ACTN</name>
<feature type="transmembrane region" description="Helical" evidence="1">
    <location>
        <begin position="195"/>
        <end position="215"/>
    </location>
</feature>
<dbReference type="PANTHER" id="PTHR37314:SF4">
    <property type="entry name" value="UPF0700 TRANSMEMBRANE PROTEIN YOAK"/>
    <property type="match status" value="1"/>
</dbReference>
<feature type="transmembrane region" description="Helical" evidence="1">
    <location>
        <begin position="54"/>
        <end position="71"/>
    </location>
</feature>
<evidence type="ECO:0000313" key="3">
    <source>
        <dbReference type="Proteomes" id="UP001592582"/>
    </source>
</evidence>
<feature type="transmembrane region" description="Helical" evidence="1">
    <location>
        <begin position="138"/>
        <end position="157"/>
    </location>
</feature>
<keyword evidence="3" id="KW-1185">Reference proteome</keyword>
<feature type="transmembrane region" description="Helical" evidence="1">
    <location>
        <begin position="77"/>
        <end position="95"/>
    </location>
</feature>